<dbReference type="UniPathway" id="UPA00538">
    <property type="reaction ID" value="UER00592"/>
</dbReference>
<proteinExistence type="inferred from homology"/>
<evidence type="ECO:0000256" key="1">
    <source>
        <dbReference type="ARBA" id="ARBA00004821"/>
    </source>
</evidence>
<comment type="pathway">
    <text evidence="1 5 6">Protein modification; protein lipoylation via endogenous pathway; protein N(6)-(lipoyl)lysine from octanoyl-[acyl-carrier-protein]: step 1/2.</text>
</comment>
<dbReference type="HAMAP" id="MF_00013">
    <property type="entry name" value="LipB"/>
    <property type="match status" value="1"/>
</dbReference>
<comment type="catalytic activity">
    <reaction evidence="5 6">
        <text>octanoyl-[ACP] + L-lysyl-[protein] = N(6)-octanoyl-L-lysyl-[protein] + holo-[ACP] + H(+)</text>
        <dbReference type="Rhea" id="RHEA:17665"/>
        <dbReference type="Rhea" id="RHEA-COMP:9636"/>
        <dbReference type="Rhea" id="RHEA-COMP:9685"/>
        <dbReference type="Rhea" id="RHEA-COMP:9752"/>
        <dbReference type="Rhea" id="RHEA-COMP:9928"/>
        <dbReference type="ChEBI" id="CHEBI:15378"/>
        <dbReference type="ChEBI" id="CHEBI:29969"/>
        <dbReference type="ChEBI" id="CHEBI:64479"/>
        <dbReference type="ChEBI" id="CHEBI:78463"/>
        <dbReference type="ChEBI" id="CHEBI:78809"/>
        <dbReference type="EC" id="2.3.1.181"/>
    </reaction>
</comment>
<feature type="binding site" evidence="5 8">
    <location>
        <begin position="80"/>
        <end position="87"/>
    </location>
    <ligand>
        <name>substrate</name>
    </ligand>
</feature>
<dbReference type="Proteomes" id="UP000285961">
    <property type="component" value="Unassembled WGS sequence"/>
</dbReference>
<dbReference type="Gene3D" id="3.30.930.10">
    <property type="entry name" value="Bira Bifunctional Protein, Domain 2"/>
    <property type="match status" value="1"/>
</dbReference>
<evidence type="ECO:0000259" key="10">
    <source>
        <dbReference type="PROSITE" id="PS51733"/>
    </source>
</evidence>
<dbReference type="AlphaFoldDB" id="A0A419EQ77"/>
<evidence type="ECO:0000256" key="2">
    <source>
        <dbReference type="ARBA" id="ARBA00022679"/>
    </source>
</evidence>
<gene>
    <name evidence="5 11" type="primary">lipB</name>
    <name evidence="11" type="ORF">C4532_17890</name>
</gene>
<feature type="site" description="Lowers pKa of active site Cys" evidence="5 9">
    <location>
        <position position="144"/>
    </location>
</feature>
<accession>A0A419EQ77</accession>
<comment type="function">
    <text evidence="4 5 6">Catalyzes the transfer of endogenously produced octanoic acid from octanoyl-acyl-carrier-protein onto the lipoyl domains of lipoate-dependent enzymes. Lipoyl-ACP can also act as a substrate although octanoyl-ACP is likely to be the physiological substrate.</text>
</comment>
<sequence>MLMKPRTCHVIDLGLCSFAKAYALQKEMVYSKFEGSNNDTLILVEHLPVITLGRRGNKDNICASEDQLELAGIEVLSIDRGGDVTYHGPGQLVGYPIMDLRAHRQDVDWILRKLEEVLITSLKRMGIEAHTEGGLTGVWVDGAKIAAIGIGISRWITFHGFALNVAPTMRHFGLIIPCGIKDRSVTSIQEILGQAPDMQEVKRIVVESYCNTFGLELMNGPAT</sequence>
<evidence type="ECO:0000256" key="6">
    <source>
        <dbReference type="PIRNR" id="PIRNR016262"/>
    </source>
</evidence>
<dbReference type="GO" id="GO:0005737">
    <property type="term" value="C:cytoplasm"/>
    <property type="evidence" value="ECO:0007669"/>
    <property type="project" value="UniProtKB-SubCell"/>
</dbReference>
<dbReference type="EMBL" id="QZKI01000129">
    <property type="protein sequence ID" value="RJP65267.1"/>
    <property type="molecule type" value="Genomic_DNA"/>
</dbReference>
<dbReference type="Pfam" id="PF21948">
    <property type="entry name" value="LplA-B_cat"/>
    <property type="match status" value="1"/>
</dbReference>
<dbReference type="CDD" id="cd16444">
    <property type="entry name" value="LipB"/>
    <property type="match status" value="1"/>
</dbReference>
<evidence type="ECO:0000313" key="12">
    <source>
        <dbReference type="Proteomes" id="UP000285961"/>
    </source>
</evidence>
<dbReference type="PIRSF" id="PIRSF016262">
    <property type="entry name" value="LPLase"/>
    <property type="match status" value="1"/>
</dbReference>
<evidence type="ECO:0000256" key="7">
    <source>
        <dbReference type="PIRSR" id="PIRSR016262-1"/>
    </source>
</evidence>
<dbReference type="InterPro" id="IPR004143">
    <property type="entry name" value="BPL_LPL_catalytic"/>
</dbReference>
<dbReference type="GO" id="GO:0009249">
    <property type="term" value="P:protein lipoylation"/>
    <property type="evidence" value="ECO:0007669"/>
    <property type="project" value="InterPro"/>
</dbReference>
<evidence type="ECO:0000256" key="5">
    <source>
        <dbReference type="HAMAP-Rule" id="MF_00013"/>
    </source>
</evidence>
<comment type="subcellular location">
    <subcellularLocation>
        <location evidence="5">Cytoplasm</location>
    </subcellularLocation>
</comment>
<evidence type="ECO:0000256" key="8">
    <source>
        <dbReference type="PIRSR" id="PIRSR016262-2"/>
    </source>
</evidence>
<dbReference type="InterPro" id="IPR045864">
    <property type="entry name" value="aa-tRNA-synth_II/BPL/LPL"/>
</dbReference>
<evidence type="ECO:0000256" key="9">
    <source>
        <dbReference type="PIRSR" id="PIRSR016262-3"/>
    </source>
</evidence>
<dbReference type="SUPFAM" id="SSF55681">
    <property type="entry name" value="Class II aaRS and biotin synthetases"/>
    <property type="match status" value="1"/>
</dbReference>
<dbReference type="GO" id="GO:0033819">
    <property type="term" value="F:lipoyl(octanoyl) transferase activity"/>
    <property type="evidence" value="ECO:0007669"/>
    <property type="project" value="UniProtKB-EC"/>
</dbReference>
<feature type="binding site" evidence="5 8">
    <location>
        <begin position="160"/>
        <end position="162"/>
    </location>
    <ligand>
        <name>substrate</name>
    </ligand>
</feature>
<comment type="caution">
    <text evidence="11">The sequence shown here is derived from an EMBL/GenBank/DDBJ whole genome shotgun (WGS) entry which is preliminary data.</text>
</comment>
<dbReference type="EC" id="2.3.1.181" evidence="5 6"/>
<organism evidence="11 12">
    <name type="scientific">Candidatus Abyssobacteria bacterium SURF_17</name>
    <dbReference type="NCBI Taxonomy" id="2093361"/>
    <lineage>
        <taxon>Bacteria</taxon>
        <taxon>Pseudomonadati</taxon>
        <taxon>Candidatus Hydrogenedentota</taxon>
        <taxon>Candidatus Abyssobacteria</taxon>
    </lineage>
</organism>
<feature type="binding site" evidence="5 8">
    <location>
        <begin position="147"/>
        <end position="149"/>
    </location>
    <ligand>
        <name>substrate</name>
    </ligand>
</feature>
<reference evidence="11 12" key="1">
    <citation type="journal article" date="2017" name="ISME J.">
        <title>Energy and carbon metabolisms in a deep terrestrial subsurface fluid microbial community.</title>
        <authorList>
            <person name="Momper L."/>
            <person name="Jungbluth S.P."/>
            <person name="Lee M.D."/>
            <person name="Amend J.P."/>
        </authorList>
    </citation>
    <scope>NUCLEOTIDE SEQUENCE [LARGE SCALE GENOMIC DNA]</scope>
    <source>
        <strain evidence="11">SURF_17</strain>
    </source>
</reference>
<keyword evidence="2 5" id="KW-0808">Transferase</keyword>
<evidence type="ECO:0000313" key="11">
    <source>
        <dbReference type="EMBL" id="RJP65267.1"/>
    </source>
</evidence>
<dbReference type="PROSITE" id="PS51733">
    <property type="entry name" value="BPL_LPL_CATALYTIC"/>
    <property type="match status" value="1"/>
</dbReference>
<dbReference type="PROSITE" id="PS01313">
    <property type="entry name" value="LIPB"/>
    <property type="match status" value="1"/>
</dbReference>
<evidence type="ECO:0000256" key="3">
    <source>
        <dbReference type="ARBA" id="ARBA00023315"/>
    </source>
</evidence>
<keyword evidence="3 5" id="KW-0012">Acyltransferase</keyword>
<comment type="similarity">
    <text evidence="5 6">Belongs to the LipB family.</text>
</comment>
<dbReference type="PANTHER" id="PTHR10993:SF7">
    <property type="entry name" value="LIPOYLTRANSFERASE 2, MITOCHONDRIAL-RELATED"/>
    <property type="match status" value="1"/>
</dbReference>
<dbReference type="NCBIfam" id="TIGR00214">
    <property type="entry name" value="lipB"/>
    <property type="match status" value="1"/>
</dbReference>
<dbReference type="PANTHER" id="PTHR10993">
    <property type="entry name" value="OCTANOYLTRANSFERASE"/>
    <property type="match status" value="1"/>
</dbReference>
<feature type="active site" description="Acyl-thioester intermediate" evidence="5 7">
    <location>
        <position position="178"/>
    </location>
</feature>
<dbReference type="NCBIfam" id="NF010925">
    <property type="entry name" value="PRK14345.1"/>
    <property type="match status" value="1"/>
</dbReference>
<name>A0A419EQ77_9BACT</name>
<dbReference type="InterPro" id="IPR020605">
    <property type="entry name" value="Octanoyltransferase_CS"/>
</dbReference>
<dbReference type="InterPro" id="IPR000544">
    <property type="entry name" value="Octanoyltransferase"/>
</dbReference>
<evidence type="ECO:0000256" key="4">
    <source>
        <dbReference type="ARBA" id="ARBA00024732"/>
    </source>
</evidence>
<keyword evidence="5" id="KW-0963">Cytoplasm</keyword>
<protein>
    <recommendedName>
        <fullName evidence="5 6">Octanoyltransferase</fullName>
        <ecNumber evidence="5 6">2.3.1.181</ecNumber>
    </recommendedName>
    <alternativeName>
        <fullName evidence="5">Lipoate-protein ligase B</fullName>
    </alternativeName>
    <alternativeName>
        <fullName evidence="5">Lipoyl/octanoyl transferase</fullName>
    </alternativeName>
    <alternativeName>
        <fullName evidence="5">Octanoyl-[acyl-carrier-protein]-protein N-octanoyltransferase</fullName>
    </alternativeName>
</protein>
<comment type="miscellaneous">
    <text evidence="5">In the reaction, the free carboxyl group of octanoic acid is attached via an amide linkage to the epsilon-amino group of a specific lysine residue of lipoyl domains of lipoate-dependent enzymes.</text>
</comment>
<feature type="domain" description="BPL/LPL catalytic" evidence="10">
    <location>
        <begin position="35"/>
        <end position="217"/>
    </location>
</feature>